<protein>
    <submittedName>
        <fullName evidence="1">Imm7 family immunity protein</fullName>
    </submittedName>
</protein>
<name>A0ABV3ANN2_9ACTN</name>
<accession>A0ABV3ANN2</accession>
<dbReference type="InterPro" id="IPR028965">
    <property type="entry name" value="Imm7"/>
</dbReference>
<proteinExistence type="predicted"/>
<evidence type="ECO:0000313" key="1">
    <source>
        <dbReference type="EMBL" id="MEU5713125.1"/>
    </source>
</evidence>
<dbReference type="EMBL" id="JBFAEG010000046">
    <property type="protein sequence ID" value="MEU5713125.1"/>
    <property type="molecule type" value="Genomic_DNA"/>
</dbReference>
<dbReference type="Proteomes" id="UP001551011">
    <property type="component" value="Unassembled WGS sequence"/>
</dbReference>
<gene>
    <name evidence="1" type="ORF">AB0H04_40995</name>
</gene>
<organism evidence="1 2">
    <name type="scientific">Streptomyces flaveolus</name>
    <dbReference type="NCBI Taxonomy" id="67297"/>
    <lineage>
        <taxon>Bacteria</taxon>
        <taxon>Bacillati</taxon>
        <taxon>Actinomycetota</taxon>
        <taxon>Actinomycetes</taxon>
        <taxon>Kitasatosporales</taxon>
        <taxon>Streptomycetaceae</taxon>
        <taxon>Streptomyces</taxon>
    </lineage>
</organism>
<dbReference type="RefSeq" id="WP_348539055.1">
    <property type="nucleotide sequence ID" value="NZ_JBFAEG010000046.1"/>
</dbReference>
<sequence length="145" mass="16308">MAGTVQRAISPRSWDVRVPRLVTVRETAADDDDESRLRQIVDELRLRNARMDSPYLLDLRWMNGEPFIHLGGCSHHRSSPDVVDLFRHVAAVAPGSQGLLHVHDDEEPGHENDVRVLKLVRGMVTQHMEALLSPYAPSVEDPFTG</sequence>
<dbReference type="Pfam" id="PF15585">
    <property type="entry name" value="Imm7"/>
    <property type="match status" value="1"/>
</dbReference>
<reference evidence="1 2" key="1">
    <citation type="submission" date="2024-06" db="EMBL/GenBank/DDBJ databases">
        <title>The Natural Products Discovery Center: Release of the First 8490 Sequenced Strains for Exploring Actinobacteria Biosynthetic Diversity.</title>
        <authorList>
            <person name="Kalkreuter E."/>
            <person name="Kautsar S.A."/>
            <person name="Yang D."/>
            <person name="Bader C.D."/>
            <person name="Teijaro C.N."/>
            <person name="Fluegel L."/>
            <person name="Davis C.M."/>
            <person name="Simpson J.R."/>
            <person name="Lauterbach L."/>
            <person name="Steele A.D."/>
            <person name="Gui C."/>
            <person name="Meng S."/>
            <person name="Li G."/>
            <person name="Viehrig K."/>
            <person name="Ye F."/>
            <person name="Su P."/>
            <person name="Kiefer A.F."/>
            <person name="Nichols A."/>
            <person name="Cepeda A.J."/>
            <person name="Yan W."/>
            <person name="Fan B."/>
            <person name="Jiang Y."/>
            <person name="Adhikari A."/>
            <person name="Zheng C.-J."/>
            <person name="Schuster L."/>
            <person name="Cowan T.M."/>
            <person name="Smanski M.J."/>
            <person name="Chevrette M.G."/>
            <person name="De Carvalho L.P.S."/>
            <person name="Shen B."/>
        </authorList>
    </citation>
    <scope>NUCLEOTIDE SEQUENCE [LARGE SCALE GENOMIC DNA]</scope>
    <source>
        <strain evidence="1 2">NPDC020594</strain>
    </source>
</reference>
<keyword evidence="2" id="KW-1185">Reference proteome</keyword>
<evidence type="ECO:0000313" key="2">
    <source>
        <dbReference type="Proteomes" id="UP001551011"/>
    </source>
</evidence>
<comment type="caution">
    <text evidence="1">The sequence shown here is derived from an EMBL/GenBank/DDBJ whole genome shotgun (WGS) entry which is preliminary data.</text>
</comment>